<dbReference type="PANTHER" id="PTHR12994">
    <property type="entry name" value="SECERNIN"/>
    <property type="match status" value="1"/>
</dbReference>
<gene>
    <name evidence="2" type="ORF">UFOPK2870_01245</name>
</gene>
<dbReference type="EMBL" id="CAEZZL010000130">
    <property type="protein sequence ID" value="CAB4769564.1"/>
    <property type="molecule type" value="Genomic_DNA"/>
</dbReference>
<evidence type="ECO:0000256" key="1">
    <source>
        <dbReference type="SAM" id="MobiDB-lite"/>
    </source>
</evidence>
<dbReference type="AlphaFoldDB" id="A0A6J6VCS9"/>
<dbReference type="Gene3D" id="3.60.60.10">
    <property type="entry name" value="Penicillin V Acylase, Chain A"/>
    <property type="match status" value="1"/>
</dbReference>
<dbReference type="GO" id="GO:0016805">
    <property type="term" value="F:dipeptidase activity"/>
    <property type="evidence" value="ECO:0007669"/>
    <property type="project" value="InterPro"/>
</dbReference>
<name>A0A6J6VCS9_9ZZZZ</name>
<accession>A0A6J6VCS9</accession>
<reference evidence="2" key="1">
    <citation type="submission" date="2020-05" db="EMBL/GenBank/DDBJ databases">
        <authorList>
            <person name="Chiriac C."/>
            <person name="Salcher M."/>
            <person name="Ghai R."/>
            <person name="Kavagutti S V."/>
        </authorList>
    </citation>
    <scope>NUCLEOTIDE SEQUENCE</scope>
</reference>
<organism evidence="2">
    <name type="scientific">freshwater metagenome</name>
    <dbReference type="NCBI Taxonomy" id="449393"/>
    <lineage>
        <taxon>unclassified sequences</taxon>
        <taxon>metagenomes</taxon>
        <taxon>ecological metagenomes</taxon>
    </lineage>
</organism>
<dbReference type="PANTHER" id="PTHR12994:SF17">
    <property type="entry name" value="LD30995P"/>
    <property type="match status" value="1"/>
</dbReference>
<dbReference type="GO" id="GO:0070004">
    <property type="term" value="F:cysteine-type exopeptidase activity"/>
    <property type="evidence" value="ECO:0007669"/>
    <property type="project" value="InterPro"/>
</dbReference>
<dbReference type="GO" id="GO:0006508">
    <property type="term" value="P:proteolysis"/>
    <property type="evidence" value="ECO:0007669"/>
    <property type="project" value="InterPro"/>
</dbReference>
<sequence length="302" mass="32955">MCDCLVALSANTASHLTLFAKNSDRPPNEVQNMRWNPSRRDSETTRTTYIEVEAFVGDTIACALSLPDWCWGAEHGVNEAGVAIGNETIYTTRDPRGVPDALIGMDVVRLGLERATSALNAVQVMSELITRYGQGGSGHDTRNGERARPYWSSFLIADANDAWVMETSGTDVATHQVRSTWAISNRTTIPSFDERYRHPRQPVELLVDPRLNASRNLLAAGPLTVDGVQEHLQSHVGGRDGWTVCMHAVVDGECVEATTASMIVELSDDPTVWWAQGSPCVTPYQSAQLSQLSGLLPSTSDQ</sequence>
<protein>
    <submittedName>
        <fullName evidence="2">Unannotated protein</fullName>
    </submittedName>
</protein>
<feature type="region of interest" description="Disordered" evidence="1">
    <location>
        <begin position="23"/>
        <end position="43"/>
    </location>
</feature>
<dbReference type="InterPro" id="IPR005322">
    <property type="entry name" value="Peptidase_C69"/>
</dbReference>
<evidence type="ECO:0000313" key="2">
    <source>
        <dbReference type="EMBL" id="CAB4769564.1"/>
    </source>
</evidence>
<proteinExistence type="predicted"/>